<feature type="non-terminal residue" evidence="1">
    <location>
        <position position="1"/>
    </location>
</feature>
<comment type="caution">
    <text evidence="1">The sequence shown here is derived from an EMBL/GenBank/DDBJ whole genome shotgun (WGS) entry which is preliminary data.</text>
</comment>
<dbReference type="Proteomes" id="UP000034877">
    <property type="component" value="Unassembled WGS sequence"/>
</dbReference>
<protein>
    <recommendedName>
        <fullName evidence="3">LamG-like jellyroll fold domain-containing protein</fullName>
    </recommendedName>
</protein>
<reference evidence="1 2" key="1">
    <citation type="journal article" date="2015" name="Nature">
        <title>rRNA introns, odd ribosomes, and small enigmatic genomes across a large radiation of phyla.</title>
        <authorList>
            <person name="Brown C.T."/>
            <person name="Hug L.A."/>
            <person name="Thomas B.C."/>
            <person name="Sharon I."/>
            <person name="Castelle C.J."/>
            <person name="Singh A."/>
            <person name="Wilkins M.J."/>
            <person name="Williams K.H."/>
            <person name="Banfield J.F."/>
        </authorList>
    </citation>
    <scope>NUCLEOTIDE SEQUENCE [LARGE SCALE GENOMIC DNA]</scope>
</reference>
<dbReference type="Pfam" id="PF13385">
    <property type="entry name" value="Laminin_G_3"/>
    <property type="match status" value="2"/>
</dbReference>
<dbReference type="InterPro" id="IPR013320">
    <property type="entry name" value="ConA-like_dom_sf"/>
</dbReference>
<gene>
    <name evidence="1" type="ORF">UY22_C0054G0001</name>
</gene>
<dbReference type="EMBL" id="LCPE01000054">
    <property type="protein sequence ID" value="KKU90520.1"/>
    <property type="molecule type" value="Genomic_DNA"/>
</dbReference>
<accession>A0A0G1X824</accession>
<dbReference type="AlphaFoldDB" id="A0A0G1X824"/>
<dbReference type="SUPFAM" id="SSF49899">
    <property type="entry name" value="Concanavalin A-like lectins/glucanases"/>
    <property type="match status" value="2"/>
</dbReference>
<evidence type="ECO:0008006" key="3">
    <source>
        <dbReference type="Google" id="ProtNLM"/>
    </source>
</evidence>
<organism evidence="1 2">
    <name type="scientific">Candidatus Amesbacteria bacterium GW2011_GWC1_48_10</name>
    <dbReference type="NCBI Taxonomy" id="1618365"/>
    <lineage>
        <taxon>Bacteria</taxon>
        <taxon>Candidatus Amesiibacteriota</taxon>
    </lineage>
</organism>
<dbReference type="Gene3D" id="2.60.120.200">
    <property type="match status" value="2"/>
</dbReference>
<evidence type="ECO:0000313" key="2">
    <source>
        <dbReference type="Proteomes" id="UP000034877"/>
    </source>
</evidence>
<proteinExistence type="predicted"/>
<evidence type="ECO:0000313" key="1">
    <source>
        <dbReference type="EMBL" id="KKU90520.1"/>
    </source>
</evidence>
<name>A0A0G1X824_9BACT</name>
<sequence>DKIYLYVDGVLVDSDPDTTTATMVNDIDVSFGNSGTSYTQFDFNGQIDDVKIYNYARTQAQIAWDYNRGAPLAYWSFDECTGATAYDSAPKADRSSTRYDGTIYPVTLDNTAVGTCGSGTATEMWNDGTTGKRNASIGVDGDDDYIQVADTANLRFDSSTQDFSLFAWIKRNTSGATHYIISKEDADNDGYRLQFDSGNTVTCSVDAIDITSTSTITDTNWHLIGCVIDRDGNGQVYIDAKPDGTATAISSEAMATTANIRLGTRAYTSTNYLDGQIDDVKIFNYALTAQQVKDIYNEGAVYFGP</sequence>